<accession>A0A8S1P422</accession>
<dbReference type="EMBL" id="CAJJDN010000069">
    <property type="protein sequence ID" value="CAD8097803.1"/>
    <property type="molecule type" value="Genomic_DNA"/>
</dbReference>
<protein>
    <submittedName>
        <fullName evidence="1">Uncharacterized protein</fullName>
    </submittedName>
</protein>
<comment type="caution">
    <text evidence="1">The sequence shown here is derived from an EMBL/GenBank/DDBJ whole genome shotgun (WGS) entry which is preliminary data.</text>
</comment>
<keyword evidence="2" id="KW-1185">Reference proteome</keyword>
<name>A0A8S1P422_9CILI</name>
<dbReference type="Proteomes" id="UP000692954">
    <property type="component" value="Unassembled WGS sequence"/>
</dbReference>
<sequence>MDHKLYREEQQKIILKENIKKNQVKRLNDKIMTNYQIYQNQRKRRQFWLKRELCQPLRLDALAQHQKRYEEEIFVKLNQRQQQKLEQEEEFKMNLITFPKSQTLIRSEEEQAKLKIFSIVSSRSKKIIEIKIIEIWRIHQRQFSKRYSKYSISPIKQKQEQYNIQKSQLDSVNQKIKKLQSILSEKK</sequence>
<organism evidence="1 2">
    <name type="scientific">Paramecium sonneborni</name>
    <dbReference type="NCBI Taxonomy" id="65129"/>
    <lineage>
        <taxon>Eukaryota</taxon>
        <taxon>Sar</taxon>
        <taxon>Alveolata</taxon>
        <taxon>Ciliophora</taxon>
        <taxon>Intramacronucleata</taxon>
        <taxon>Oligohymenophorea</taxon>
        <taxon>Peniculida</taxon>
        <taxon>Parameciidae</taxon>
        <taxon>Paramecium</taxon>
    </lineage>
</organism>
<dbReference type="AlphaFoldDB" id="A0A8S1P422"/>
<proteinExistence type="predicted"/>
<gene>
    <name evidence="1" type="ORF">PSON_ATCC_30995.1.T0690071</name>
</gene>
<evidence type="ECO:0000313" key="1">
    <source>
        <dbReference type="EMBL" id="CAD8097803.1"/>
    </source>
</evidence>
<reference evidence="1" key="1">
    <citation type="submission" date="2021-01" db="EMBL/GenBank/DDBJ databases">
        <authorList>
            <consortium name="Genoscope - CEA"/>
            <person name="William W."/>
        </authorList>
    </citation>
    <scope>NUCLEOTIDE SEQUENCE</scope>
</reference>
<evidence type="ECO:0000313" key="2">
    <source>
        <dbReference type="Proteomes" id="UP000692954"/>
    </source>
</evidence>